<dbReference type="STRING" id="74649.A0A2P6QYX5"/>
<dbReference type="AlphaFoldDB" id="A0A2P6QYX5"/>
<reference evidence="3 4" key="1">
    <citation type="journal article" date="2018" name="Nat. Genet.">
        <title>The Rosa genome provides new insights in the design of modern roses.</title>
        <authorList>
            <person name="Bendahmane M."/>
        </authorList>
    </citation>
    <scope>NUCLEOTIDE SEQUENCE [LARGE SCALE GENOMIC DNA]</scope>
    <source>
        <strain evidence="4">cv. Old Blush</strain>
    </source>
</reference>
<sequence>MYSLTIHYVQRKRKFRRGSNSTFSILRKELREGSLQALLGGSSFPFSSNTEPDPLLSSFIYNAPDERVSEPPHPLVEAPFMKESTKEESSERIAQQPPLSTKDQEEKARKCEFVQGLLMSTILDDL</sequence>
<organism evidence="3 4">
    <name type="scientific">Rosa chinensis</name>
    <name type="common">China rose</name>
    <dbReference type="NCBI Taxonomy" id="74649"/>
    <lineage>
        <taxon>Eukaryota</taxon>
        <taxon>Viridiplantae</taxon>
        <taxon>Streptophyta</taxon>
        <taxon>Embryophyta</taxon>
        <taxon>Tracheophyta</taxon>
        <taxon>Spermatophyta</taxon>
        <taxon>Magnoliopsida</taxon>
        <taxon>eudicotyledons</taxon>
        <taxon>Gunneridae</taxon>
        <taxon>Pentapetalae</taxon>
        <taxon>rosids</taxon>
        <taxon>fabids</taxon>
        <taxon>Rosales</taxon>
        <taxon>Rosaceae</taxon>
        <taxon>Rosoideae</taxon>
        <taxon>Rosoideae incertae sedis</taxon>
        <taxon>Rosa</taxon>
    </lineage>
</organism>
<dbReference type="Gramene" id="PRQ39346">
    <property type="protein sequence ID" value="PRQ39346"/>
    <property type="gene ID" value="RchiOBHm_Chr4g0424161"/>
</dbReference>
<dbReference type="EMBL" id="PDCK01000042">
    <property type="protein sequence ID" value="PRQ39346.1"/>
    <property type="molecule type" value="Genomic_DNA"/>
</dbReference>
<dbReference type="OMA" id="ESKYTEP"/>
<gene>
    <name evidence="3" type="ORF">RchiOBHm_Chr4g0424161</name>
</gene>
<feature type="domain" description="Di19 C-terminal" evidence="2">
    <location>
        <begin position="23"/>
        <end position="122"/>
    </location>
</feature>
<evidence type="ECO:0000256" key="1">
    <source>
        <dbReference type="SAM" id="MobiDB-lite"/>
    </source>
</evidence>
<protein>
    <recommendedName>
        <fullName evidence="2">Di19 C-terminal domain-containing protein</fullName>
    </recommendedName>
</protein>
<dbReference type="Proteomes" id="UP000238479">
    <property type="component" value="Chromosome 4"/>
</dbReference>
<dbReference type="InterPro" id="IPR033347">
    <property type="entry name" value="Di19"/>
</dbReference>
<evidence type="ECO:0000313" key="4">
    <source>
        <dbReference type="Proteomes" id="UP000238479"/>
    </source>
</evidence>
<evidence type="ECO:0000313" key="3">
    <source>
        <dbReference type="EMBL" id="PRQ39346.1"/>
    </source>
</evidence>
<comment type="caution">
    <text evidence="3">The sequence shown here is derived from an EMBL/GenBank/DDBJ whole genome shotgun (WGS) entry which is preliminary data.</text>
</comment>
<evidence type="ECO:0000259" key="2">
    <source>
        <dbReference type="Pfam" id="PF14571"/>
    </source>
</evidence>
<dbReference type="PANTHER" id="PTHR31875:SF23">
    <property type="entry name" value="PROTEIN DEHYDRATION-INDUCED 19 HOMOLOG 4"/>
    <property type="match status" value="1"/>
</dbReference>
<accession>A0A2P6QYX5</accession>
<name>A0A2P6QYX5_ROSCH</name>
<feature type="region of interest" description="Disordered" evidence="1">
    <location>
        <begin position="80"/>
        <end position="107"/>
    </location>
</feature>
<dbReference type="PANTHER" id="PTHR31875">
    <property type="entry name" value="PROTEIN DEHYDRATION-INDUCED 19"/>
    <property type="match status" value="1"/>
</dbReference>
<dbReference type="Pfam" id="PF14571">
    <property type="entry name" value="Di19_C"/>
    <property type="match status" value="1"/>
</dbReference>
<dbReference type="InterPro" id="IPR027935">
    <property type="entry name" value="Di19_C"/>
</dbReference>
<proteinExistence type="predicted"/>
<keyword evidence="4" id="KW-1185">Reference proteome</keyword>